<dbReference type="Gene3D" id="3.40.50.150">
    <property type="entry name" value="Vaccinia Virus protein VP39"/>
    <property type="match status" value="1"/>
</dbReference>
<dbReference type="EMBL" id="JBFOLJ010000005">
    <property type="protein sequence ID" value="KAL2536796.1"/>
    <property type="molecule type" value="Genomic_DNA"/>
</dbReference>
<name>A0ABD1VHU2_9LAMI</name>
<evidence type="ECO:0000256" key="3">
    <source>
        <dbReference type="ARBA" id="ARBA00022679"/>
    </source>
</evidence>
<dbReference type="Pfam" id="PF02005">
    <property type="entry name" value="TRM"/>
    <property type="match status" value="1"/>
</dbReference>
<dbReference type="PANTHER" id="PTHR10631">
    <property type="entry name" value="N 2 ,N 2 -DIMETHYLGUANOSINE TRNA METHYLTRANSFERASE"/>
    <property type="match status" value="1"/>
</dbReference>
<keyword evidence="3 9" id="KW-0808">Transferase</keyword>
<evidence type="ECO:0000256" key="6">
    <source>
        <dbReference type="ARBA" id="ARBA00022884"/>
    </source>
</evidence>
<dbReference type="Proteomes" id="UP001604277">
    <property type="component" value="Unassembled WGS sequence"/>
</dbReference>
<evidence type="ECO:0000256" key="8">
    <source>
        <dbReference type="ARBA" id="ARBA00051897"/>
    </source>
</evidence>
<proteinExistence type="inferred from homology"/>
<dbReference type="PANTHER" id="PTHR10631:SF3">
    <property type="entry name" value="TRNA (GUANINE(26)-N(2))-DIMETHYLTRANSFERASE"/>
    <property type="match status" value="1"/>
</dbReference>
<dbReference type="SUPFAM" id="SSF53335">
    <property type="entry name" value="S-adenosyl-L-methionine-dependent methyltransferases"/>
    <property type="match status" value="1"/>
</dbReference>
<protein>
    <recommendedName>
        <fullName evidence="7">tRNA (guanine(26)-N(2))-dimethyltransferase</fullName>
        <ecNumber evidence="7">2.1.1.216</ecNumber>
    </recommendedName>
</protein>
<evidence type="ECO:0000256" key="5">
    <source>
        <dbReference type="ARBA" id="ARBA00022694"/>
    </source>
</evidence>
<keyword evidence="2 9" id="KW-0489">Methyltransferase</keyword>
<dbReference type="GO" id="GO:0000049">
    <property type="term" value="F:tRNA binding"/>
    <property type="evidence" value="ECO:0007669"/>
    <property type="project" value="UniProtKB-UniRule"/>
</dbReference>
<comment type="caution">
    <text evidence="10">The sequence shown here is derived from an EMBL/GenBank/DDBJ whole genome shotgun (WGS) entry which is preliminary data.</text>
</comment>
<evidence type="ECO:0000256" key="7">
    <source>
        <dbReference type="ARBA" id="ARBA00039099"/>
    </source>
</evidence>
<keyword evidence="6 9" id="KW-0694">RNA-binding</keyword>
<evidence type="ECO:0000313" key="11">
    <source>
        <dbReference type="Proteomes" id="UP001604277"/>
    </source>
</evidence>
<keyword evidence="11" id="KW-1185">Reference proteome</keyword>
<evidence type="ECO:0000256" key="1">
    <source>
        <dbReference type="ARBA" id="ARBA00022555"/>
    </source>
</evidence>
<dbReference type="InterPro" id="IPR029063">
    <property type="entry name" value="SAM-dependent_MTases_sf"/>
</dbReference>
<keyword evidence="5 9" id="KW-0819">tRNA processing</keyword>
<keyword evidence="1 9" id="KW-0820">tRNA-binding</keyword>
<keyword evidence="4 9" id="KW-0949">S-adenosyl-L-methionine</keyword>
<comment type="similarity">
    <text evidence="9">Belongs to the class I-like SAM-binding methyltransferase superfamily. Trm1 family.</text>
</comment>
<dbReference type="GO" id="GO:0032259">
    <property type="term" value="P:methylation"/>
    <property type="evidence" value="ECO:0007669"/>
    <property type="project" value="UniProtKB-UniRule"/>
</dbReference>
<reference evidence="11" key="1">
    <citation type="submission" date="2024-07" db="EMBL/GenBank/DDBJ databases">
        <title>Two chromosome-level genome assemblies of Korean endemic species Abeliophyllum distichum and Forsythia ovata (Oleaceae).</title>
        <authorList>
            <person name="Jang H."/>
        </authorList>
    </citation>
    <scope>NUCLEOTIDE SEQUENCE [LARGE SCALE GENOMIC DNA]</scope>
</reference>
<dbReference type="AlphaFoldDB" id="A0ABD1VHU2"/>
<evidence type="ECO:0000313" key="10">
    <source>
        <dbReference type="EMBL" id="KAL2536796.1"/>
    </source>
</evidence>
<dbReference type="GO" id="GO:0160104">
    <property type="term" value="F:tRNA (guanine(26)-N2)-dimethyltransferase activity"/>
    <property type="evidence" value="ECO:0007669"/>
    <property type="project" value="UniProtKB-EC"/>
</dbReference>
<evidence type="ECO:0000256" key="9">
    <source>
        <dbReference type="PROSITE-ProRule" id="PRU00958"/>
    </source>
</evidence>
<evidence type="ECO:0000256" key="2">
    <source>
        <dbReference type="ARBA" id="ARBA00022603"/>
    </source>
</evidence>
<evidence type="ECO:0000256" key="4">
    <source>
        <dbReference type="ARBA" id="ARBA00022691"/>
    </source>
</evidence>
<gene>
    <name evidence="10" type="ORF">Fot_18187</name>
</gene>
<dbReference type="GO" id="GO:0008033">
    <property type="term" value="P:tRNA processing"/>
    <property type="evidence" value="ECO:0007669"/>
    <property type="project" value="UniProtKB-UniRule"/>
</dbReference>
<dbReference type="PROSITE" id="PS51626">
    <property type="entry name" value="SAM_MT_TRM1"/>
    <property type="match status" value="1"/>
</dbReference>
<sequence length="113" mass="12781">MRNLMMLVMSQKRYPKMKQVASWKNKASNQDGKCHRELKQPRVLEALSASVLRALRYAREVDGIGQVVALDNVKVSVEACRRNIKFNGSVACSKVESHLADARVYMLKICVCL</sequence>
<comment type="catalytic activity">
    <reaction evidence="8">
        <text>guanosine(26) in tRNA + 2 S-adenosyl-L-methionine = N(2)-dimethylguanosine(26) in tRNA + 2 S-adenosyl-L-homocysteine + 2 H(+)</text>
        <dbReference type="Rhea" id="RHEA:43140"/>
        <dbReference type="Rhea" id="RHEA-COMP:10359"/>
        <dbReference type="Rhea" id="RHEA-COMP:10360"/>
        <dbReference type="ChEBI" id="CHEBI:15378"/>
        <dbReference type="ChEBI" id="CHEBI:57856"/>
        <dbReference type="ChEBI" id="CHEBI:59789"/>
        <dbReference type="ChEBI" id="CHEBI:74269"/>
        <dbReference type="ChEBI" id="CHEBI:74513"/>
        <dbReference type="EC" id="2.1.1.216"/>
    </reaction>
</comment>
<accession>A0ABD1VHU2</accession>
<organism evidence="10 11">
    <name type="scientific">Forsythia ovata</name>
    <dbReference type="NCBI Taxonomy" id="205694"/>
    <lineage>
        <taxon>Eukaryota</taxon>
        <taxon>Viridiplantae</taxon>
        <taxon>Streptophyta</taxon>
        <taxon>Embryophyta</taxon>
        <taxon>Tracheophyta</taxon>
        <taxon>Spermatophyta</taxon>
        <taxon>Magnoliopsida</taxon>
        <taxon>eudicotyledons</taxon>
        <taxon>Gunneridae</taxon>
        <taxon>Pentapetalae</taxon>
        <taxon>asterids</taxon>
        <taxon>lamiids</taxon>
        <taxon>Lamiales</taxon>
        <taxon>Oleaceae</taxon>
        <taxon>Forsythieae</taxon>
        <taxon>Forsythia</taxon>
    </lineage>
</organism>
<dbReference type="InterPro" id="IPR002905">
    <property type="entry name" value="Trm1"/>
</dbReference>
<dbReference type="EC" id="2.1.1.216" evidence="7"/>